<keyword evidence="4" id="KW-1185">Reference proteome</keyword>
<dbReference type="AlphaFoldDB" id="Q2GUA8"/>
<dbReference type="OrthoDB" id="4829822at2759"/>
<reference evidence="4" key="1">
    <citation type="journal article" date="2015" name="Genome Announc.">
        <title>Draft genome sequence of the cellulolytic fungus Chaetomium globosum.</title>
        <authorList>
            <person name="Cuomo C.A."/>
            <person name="Untereiner W.A."/>
            <person name="Ma L.-J."/>
            <person name="Grabherr M."/>
            <person name="Birren B.W."/>
        </authorList>
    </citation>
    <scope>NUCLEOTIDE SEQUENCE [LARGE SCALE GENOMIC DNA]</scope>
    <source>
        <strain evidence="4">ATCC 6205 / CBS 148.51 / DSM 1962 / NBRC 6347 / NRRL 1970</strain>
    </source>
</reference>
<evidence type="ECO:0000313" key="4">
    <source>
        <dbReference type="Proteomes" id="UP000001056"/>
    </source>
</evidence>
<organism evidence="3 4">
    <name type="scientific">Chaetomium globosum (strain ATCC 6205 / CBS 148.51 / DSM 1962 / NBRC 6347 / NRRL 1970)</name>
    <name type="common">Soil fungus</name>
    <dbReference type="NCBI Taxonomy" id="306901"/>
    <lineage>
        <taxon>Eukaryota</taxon>
        <taxon>Fungi</taxon>
        <taxon>Dikarya</taxon>
        <taxon>Ascomycota</taxon>
        <taxon>Pezizomycotina</taxon>
        <taxon>Sordariomycetes</taxon>
        <taxon>Sordariomycetidae</taxon>
        <taxon>Sordariales</taxon>
        <taxon>Chaetomiaceae</taxon>
        <taxon>Chaetomium</taxon>
    </lineage>
</organism>
<dbReference type="Pfam" id="PF14856">
    <property type="entry name" value="Hce2"/>
    <property type="match status" value="1"/>
</dbReference>
<gene>
    <name evidence="3" type="ORF">CHGG_08446</name>
</gene>
<name>Q2GUA8_CHAGB</name>
<feature type="signal peptide" evidence="1">
    <location>
        <begin position="1"/>
        <end position="24"/>
    </location>
</feature>
<dbReference type="VEuPathDB" id="FungiDB:CHGG_08446"/>
<dbReference type="HOGENOM" id="CLU_1481812_0_0_1"/>
<evidence type="ECO:0000259" key="2">
    <source>
        <dbReference type="Pfam" id="PF14856"/>
    </source>
</evidence>
<dbReference type="RefSeq" id="XP_001226373.1">
    <property type="nucleotide sequence ID" value="XM_001226372.1"/>
</dbReference>
<feature type="chain" id="PRO_5004208460" description="Ecp2 effector protein-like domain-containing protein" evidence="1">
    <location>
        <begin position="25"/>
        <end position="182"/>
    </location>
</feature>
<dbReference type="GeneID" id="4395875"/>
<dbReference type="eggNOG" id="ENOG502RA9T">
    <property type="taxonomic scope" value="Eukaryota"/>
</dbReference>
<evidence type="ECO:0000313" key="3">
    <source>
        <dbReference type="EMBL" id="EAQ84432.1"/>
    </source>
</evidence>
<dbReference type="EMBL" id="CH408034">
    <property type="protein sequence ID" value="EAQ84432.1"/>
    <property type="molecule type" value="Genomic_DNA"/>
</dbReference>
<dbReference type="Proteomes" id="UP000001056">
    <property type="component" value="Unassembled WGS sequence"/>
</dbReference>
<accession>Q2GUA8</accession>
<protein>
    <recommendedName>
        <fullName evidence="2">Ecp2 effector protein-like domain-containing protein</fullName>
    </recommendedName>
</protein>
<sequence length="182" mass="19582">MLFLRTLALTGLTALTTLTTTTLAAPTTTPNTPAALISKRAHYQPSTDDDYCGEANPQYTYGSNTPLAADCKSLYEANAGPGYWSVSAAETRSLDSSADRWTRLAAQGSCAFEVRLSRENDGEGKAGLVEYRFGTNDVAFYIKSHAGSGAARDGRVGVSSGVWCRREKGEAQVRVDWRVVKT</sequence>
<dbReference type="InterPro" id="IPR029226">
    <property type="entry name" value="Ecp2-like"/>
</dbReference>
<dbReference type="OMA" id="NDIRFYT"/>
<feature type="domain" description="Ecp2 effector protein-like" evidence="2">
    <location>
        <begin position="51"/>
        <end position="164"/>
    </location>
</feature>
<proteinExistence type="predicted"/>
<evidence type="ECO:0000256" key="1">
    <source>
        <dbReference type="SAM" id="SignalP"/>
    </source>
</evidence>
<dbReference type="InParanoid" id="Q2GUA8"/>
<keyword evidence="1" id="KW-0732">Signal</keyword>